<dbReference type="PROSITE" id="PS50109">
    <property type="entry name" value="HIS_KIN"/>
    <property type="match status" value="1"/>
</dbReference>
<evidence type="ECO:0000259" key="6">
    <source>
        <dbReference type="PROSITE" id="PS50109"/>
    </source>
</evidence>
<dbReference type="OrthoDB" id="717811at2"/>
<evidence type="ECO:0000313" key="8">
    <source>
        <dbReference type="Proteomes" id="UP000295221"/>
    </source>
</evidence>
<keyword evidence="8" id="KW-1185">Reference proteome</keyword>
<protein>
    <recommendedName>
        <fullName evidence="2">histidine kinase</fullName>
        <ecNumber evidence="2">2.7.13.3</ecNumber>
    </recommendedName>
</protein>
<dbReference type="RefSeq" id="WP_132433994.1">
    <property type="nucleotide sequence ID" value="NZ_SLWK01000007.1"/>
</dbReference>
<dbReference type="InterPro" id="IPR011110">
    <property type="entry name" value="Reg_prop"/>
</dbReference>
<dbReference type="EC" id="2.7.13.3" evidence="2"/>
<feature type="domain" description="Histidine kinase" evidence="6">
    <location>
        <begin position="891"/>
        <end position="1109"/>
    </location>
</feature>
<dbReference type="PANTHER" id="PTHR43547:SF2">
    <property type="entry name" value="HYBRID SIGNAL TRANSDUCTION HISTIDINE KINASE C"/>
    <property type="match status" value="1"/>
</dbReference>
<dbReference type="GO" id="GO:0000155">
    <property type="term" value="F:phosphorelay sensor kinase activity"/>
    <property type="evidence" value="ECO:0007669"/>
    <property type="project" value="InterPro"/>
</dbReference>
<dbReference type="InterPro" id="IPR013783">
    <property type="entry name" value="Ig-like_fold"/>
</dbReference>
<comment type="catalytic activity">
    <reaction evidence="1">
        <text>ATP + protein L-histidine = ADP + protein N-phospho-L-histidine.</text>
        <dbReference type="EC" id="2.7.13.3"/>
    </reaction>
</comment>
<evidence type="ECO:0000256" key="4">
    <source>
        <dbReference type="SAM" id="Coils"/>
    </source>
</evidence>
<gene>
    <name evidence="7" type="ORF">EV194_10749</name>
</gene>
<accession>A0A4V2RWB9</accession>
<proteinExistence type="predicted"/>
<comment type="caution">
    <text evidence="7">The sequence shown here is derived from an EMBL/GenBank/DDBJ whole genome shotgun (WGS) entry which is preliminary data.</text>
</comment>
<dbReference type="PRINTS" id="PR00344">
    <property type="entry name" value="BCTRLSENSOR"/>
</dbReference>
<dbReference type="CDD" id="cd00146">
    <property type="entry name" value="PKD"/>
    <property type="match status" value="1"/>
</dbReference>
<dbReference type="InterPro" id="IPR003661">
    <property type="entry name" value="HisK_dim/P_dom"/>
</dbReference>
<dbReference type="SUPFAM" id="SSF47384">
    <property type="entry name" value="Homodimeric domain of signal transducing histidine kinase"/>
    <property type="match status" value="1"/>
</dbReference>
<evidence type="ECO:0000256" key="1">
    <source>
        <dbReference type="ARBA" id="ARBA00000085"/>
    </source>
</evidence>
<evidence type="ECO:0000313" key="7">
    <source>
        <dbReference type="EMBL" id="TCO07665.1"/>
    </source>
</evidence>
<evidence type="ECO:0000256" key="5">
    <source>
        <dbReference type="SAM" id="Phobius"/>
    </source>
</evidence>
<dbReference type="Gene3D" id="1.10.287.130">
    <property type="match status" value="1"/>
</dbReference>
<dbReference type="InterPro" id="IPR011123">
    <property type="entry name" value="Y_Y_Y"/>
</dbReference>
<keyword evidence="5" id="KW-0812">Transmembrane</keyword>
<evidence type="ECO:0000256" key="3">
    <source>
        <dbReference type="ARBA" id="ARBA00022553"/>
    </source>
</evidence>
<keyword evidence="4" id="KW-0175">Coiled coil</keyword>
<feature type="coiled-coil region" evidence="4">
    <location>
        <begin position="833"/>
        <end position="881"/>
    </location>
</feature>
<dbReference type="AlphaFoldDB" id="A0A4V2RWB9"/>
<keyword evidence="3" id="KW-0597">Phosphoprotein</keyword>
<dbReference type="FunFam" id="2.60.40.10:FF:000791">
    <property type="entry name" value="Two-component system sensor histidine kinase/response regulator"/>
    <property type="match status" value="1"/>
</dbReference>
<dbReference type="Gene3D" id="2.130.10.10">
    <property type="entry name" value="YVTN repeat-like/Quinoprotein amine dehydrogenase"/>
    <property type="match status" value="2"/>
</dbReference>
<dbReference type="Pfam" id="PF00512">
    <property type="entry name" value="HisKA"/>
    <property type="match status" value="1"/>
</dbReference>
<dbReference type="EMBL" id="SLWK01000007">
    <property type="protein sequence ID" value="TCO07665.1"/>
    <property type="molecule type" value="Genomic_DNA"/>
</dbReference>
<evidence type="ECO:0000256" key="2">
    <source>
        <dbReference type="ARBA" id="ARBA00012438"/>
    </source>
</evidence>
<dbReference type="InterPro" id="IPR015943">
    <property type="entry name" value="WD40/YVTN_repeat-like_dom_sf"/>
</dbReference>
<name>A0A4V2RWB9_9BACT</name>
<dbReference type="SUPFAM" id="SSF50998">
    <property type="entry name" value="Quinoprotein alcohol dehydrogenase-like"/>
    <property type="match status" value="1"/>
</dbReference>
<dbReference type="Pfam" id="PF07495">
    <property type="entry name" value="Y_Y_Y"/>
    <property type="match status" value="1"/>
</dbReference>
<dbReference type="Pfam" id="PF07494">
    <property type="entry name" value="Reg_prop"/>
    <property type="match status" value="4"/>
</dbReference>
<dbReference type="Gene3D" id="3.30.565.10">
    <property type="entry name" value="Histidine kinase-like ATPase, C-terminal domain"/>
    <property type="match status" value="1"/>
</dbReference>
<keyword evidence="7" id="KW-0808">Transferase</keyword>
<dbReference type="SUPFAM" id="SSF101898">
    <property type="entry name" value="NHL repeat"/>
    <property type="match status" value="1"/>
</dbReference>
<organism evidence="7 8">
    <name type="scientific">Natronoflexus pectinivorans</name>
    <dbReference type="NCBI Taxonomy" id="682526"/>
    <lineage>
        <taxon>Bacteria</taxon>
        <taxon>Pseudomonadati</taxon>
        <taxon>Bacteroidota</taxon>
        <taxon>Bacteroidia</taxon>
        <taxon>Marinilabiliales</taxon>
        <taxon>Marinilabiliaceae</taxon>
        <taxon>Natronoflexus</taxon>
    </lineage>
</organism>
<keyword evidence="5" id="KW-1133">Transmembrane helix</keyword>
<dbReference type="CDD" id="cd00082">
    <property type="entry name" value="HisKA"/>
    <property type="match status" value="1"/>
</dbReference>
<feature type="transmembrane region" description="Helical" evidence="5">
    <location>
        <begin position="786"/>
        <end position="806"/>
    </location>
</feature>
<dbReference type="InterPro" id="IPR005467">
    <property type="entry name" value="His_kinase_dom"/>
</dbReference>
<sequence length="1113" mass="127086">MKRLLKSAVVICLVLSVRIGFAQYPDLYFKRLPDYVNLSSHYVTHMAQDDDGYVWIGTRDGLNRFDGHEIRVYRAVDNQLNAGLAGNQIEHLLVDSASRVWVVSSDVISVYNREYDRFDIVASPHQPAGLEEFYFNHMEIDLYGRLTLCTGNDLFYFDDATKSFQHLLSTDLGYIYSYAFDKQGGIWIGHYNSGGVSYYSDYESDAPLFVLEATLHPNREQISVIDLEVDDQFLWVGIEHGGIARVDRETGAIQNYFHDTSERFVTRFFTDATGKLWSVDYSGMKVYVEEEDRFHGYYHDSNMSGSIRPNLNGVFQDTQGNYYTYYNGEGVYASSVARGFQLYNESDYYYWHVRQSNISAVHEDVYGNLWLGGFSGGLTVFNWGSGEIIWYPSTENIPGQIGRGSVLSIFQDSKSRMWLGTHNGGLHLYDESNNRFEAWRADGTNSSLSNNDVRAIAEDSKGNLWIGTHGGGVNQFLVEDNKFVVYNELNSALNSDWIHYLMVDRDDKLWVGTAYGLCIVDIESQEFRNFYAEPGNPEAIHGNQVITILESGNGTIWIGTNNGLFRFDETNETFIRRDQNFRNSYITSIEEDQNGELWVGTLFGLHRYNPETGDLFHFDENDGIQGPGFNNNASYFNGEDILFFAGSGGVNAFNPDNLHYNTSPPELRFSRFLLFNREVSDYESSSVLNKEINWVDEIVLDHNQNFFSFEFVALNMINSHRNEYAVMMEGFDDGWVYIGARRQVSYTNLSPGRYVFRVKAANNDGIWNEEGISVKVRVLPPWYKTIWFYTAITLVILILIFSIFRIRTANLIKQKKRLARIVSEQTRKLRKSNRELKHRATELNRINKILEERQKLITDQREELESQADHLQKSNRELIKLINTKDKLFSIIAHDLRSPFNTILGFSSLLSEFSDQDDREQVREHARIIHDSSLVVFNLLENLLYWARTQTNDIQFSPVHTDLNDIVNENFILIDDGAKKKEIEVDVSEYQNLPVFADINMMRTVVRNLLINAVKFTPRGGKISVSSEEINDRVFIYIKDTGVGMGSSDIEQILTLGASSSTKGTEGEKGSGLGLVLCNEFIQKNGGKLLIESKPGLGSSFGFSLPRGVKKIS</sequence>
<dbReference type="SUPFAM" id="SSF63829">
    <property type="entry name" value="Calcium-dependent phosphotriesterase"/>
    <property type="match status" value="1"/>
</dbReference>
<dbReference type="SUPFAM" id="SSF55874">
    <property type="entry name" value="ATPase domain of HSP90 chaperone/DNA topoisomerase II/histidine kinase"/>
    <property type="match status" value="1"/>
</dbReference>
<dbReference type="Proteomes" id="UP000295221">
    <property type="component" value="Unassembled WGS sequence"/>
</dbReference>
<dbReference type="InterPro" id="IPR011047">
    <property type="entry name" value="Quinoprotein_ADH-like_sf"/>
</dbReference>
<keyword evidence="5" id="KW-0472">Membrane</keyword>
<dbReference type="SMART" id="SM00387">
    <property type="entry name" value="HATPase_c"/>
    <property type="match status" value="1"/>
</dbReference>
<dbReference type="InterPro" id="IPR004358">
    <property type="entry name" value="Sig_transdc_His_kin-like_C"/>
</dbReference>
<dbReference type="Gene3D" id="2.60.40.10">
    <property type="entry name" value="Immunoglobulins"/>
    <property type="match status" value="1"/>
</dbReference>
<keyword evidence="7" id="KW-0418">Kinase</keyword>
<dbReference type="InterPro" id="IPR003594">
    <property type="entry name" value="HATPase_dom"/>
</dbReference>
<reference evidence="7 8" key="1">
    <citation type="submission" date="2019-03" db="EMBL/GenBank/DDBJ databases">
        <title>Genomic Encyclopedia of Type Strains, Phase IV (KMG-IV): sequencing the most valuable type-strain genomes for metagenomic binning, comparative biology and taxonomic classification.</title>
        <authorList>
            <person name="Goeker M."/>
        </authorList>
    </citation>
    <scope>NUCLEOTIDE SEQUENCE [LARGE SCALE GENOMIC DNA]</scope>
    <source>
        <strain evidence="7 8">DSM 24179</strain>
    </source>
</reference>
<dbReference type="SMART" id="SM00388">
    <property type="entry name" value="HisKA"/>
    <property type="match status" value="1"/>
</dbReference>
<dbReference type="Pfam" id="PF02518">
    <property type="entry name" value="HATPase_c"/>
    <property type="match status" value="1"/>
</dbReference>
<dbReference type="InterPro" id="IPR036890">
    <property type="entry name" value="HATPase_C_sf"/>
</dbReference>
<dbReference type="InterPro" id="IPR036097">
    <property type="entry name" value="HisK_dim/P_sf"/>
</dbReference>
<dbReference type="PANTHER" id="PTHR43547">
    <property type="entry name" value="TWO-COMPONENT HISTIDINE KINASE"/>
    <property type="match status" value="1"/>
</dbReference>